<evidence type="ECO:0000256" key="3">
    <source>
        <dbReference type="ARBA" id="ARBA00022679"/>
    </source>
</evidence>
<feature type="domain" description="Bacterial sugar transferase" evidence="8">
    <location>
        <begin position="279"/>
        <end position="459"/>
    </location>
</feature>
<feature type="transmembrane region" description="Helical" evidence="7">
    <location>
        <begin position="273"/>
        <end position="306"/>
    </location>
</feature>
<dbReference type="PANTHER" id="PTHR30576:SF0">
    <property type="entry name" value="UNDECAPRENYL-PHOSPHATE N-ACETYLGALACTOSAMINYL 1-PHOSPHATE TRANSFERASE-RELATED"/>
    <property type="match status" value="1"/>
</dbReference>
<feature type="transmembrane region" description="Helical" evidence="7">
    <location>
        <begin position="53"/>
        <end position="71"/>
    </location>
</feature>
<feature type="transmembrane region" description="Helical" evidence="7">
    <location>
        <begin position="83"/>
        <end position="101"/>
    </location>
</feature>
<keyword evidence="3 9" id="KW-0808">Transferase</keyword>
<comment type="similarity">
    <text evidence="2">Belongs to the bacterial sugar transferase family.</text>
</comment>
<evidence type="ECO:0000259" key="8">
    <source>
        <dbReference type="Pfam" id="PF02397"/>
    </source>
</evidence>
<gene>
    <name evidence="9" type="ORF">GCM10011518_17200</name>
</gene>
<comment type="caution">
    <text evidence="9">The sequence shown here is derived from an EMBL/GenBank/DDBJ whole genome shotgun (WGS) entry which is preliminary data.</text>
</comment>
<proteinExistence type="inferred from homology"/>
<feature type="transmembrane region" description="Helical" evidence="7">
    <location>
        <begin position="113"/>
        <end position="135"/>
    </location>
</feature>
<evidence type="ECO:0000256" key="2">
    <source>
        <dbReference type="ARBA" id="ARBA00006464"/>
    </source>
</evidence>
<evidence type="ECO:0000313" key="9">
    <source>
        <dbReference type="EMBL" id="GGF08549.1"/>
    </source>
</evidence>
<comment type="subcellular location">
    <subcellularLocation>
        <location evidence="1">Membrane</location>
        <topology evidence="1">Multi-pass membrane protein</topology>
    </subcellularLocation>
</comment>
<keyword evidence="10" id="KW-1185">Reference proteome</keyword>
<sequence length="464" mass="54654">MQANKKMHFEISERKVLLRLFDIVFVLSALYLMDELFYYSYFNLDTADYYRPILFIVYLSGFGTIFEIYNLQVASNQFQILRSIILTVTTATLVYLFTPVFSPELPKQRLVILIFYFTILGALLLWRFFYVFFLATHRFSQNVILICNKHQVDELVLGLENVDPHYKIIGFVNSDVMAEQDFSLNYIKEIKKDDLLTFVSKNSVSEIIIASQKTEGITADLYQHLLYLLEKGNIIREYTQVYENKTQRIPVQYIARDFYRFFPFSRSNNNKLYLLLVSFIEFVFSLTGLILCAIFIPLIFIANVFWNKGSLFYTQERVGKNGRIFQIYKFRTMVENSENNGAVFAKSNDKRITPFGKFMRKTRIDEFPQFINVLKGDMAIIGPRPERPFFVKEIAEIMPFYETRHVIKPGLTGWAQVNYSYGESIEESLIKLQYDLYYIKHRSIFLDLSITLKTITTVLFYRGQ</sequence>
<keyword evidence="5 7" id="KW-1133">Transmembrane helix</keyword>
<evidence type="ECO:0000256" key="7">
    <source>
        <dbReference type="SAM" id="Phobius"/>
    </source>
</evidence>
<dbReference type="Proteomes" id="UP000655016">
    <property type="component" value="Unassembled WGS sequence"/>
</dbReference>
<dbReference type="NCBIfam" id="TIGR03025">
    <property type="entry name" value="EPS_sugtrans"/>
    <property type="match status" value="1"/>
</dbReference>
<protein>
    <submittedName>
        <fullName evidence="9">Sugar transferase</fullName>
    </submittedName>
</protein>
<feature type="transmembrane region" description="Helical" evidence="7">
    <location>
        <begin position="16"/>
        <end position="33"/>
    </location>
</feature>
<reference evidence="10" key="1">
    <citation type="journal article" date="2019" name="Int. J. Syst. Evol. Microbiol.">
        <title>The Global Catalogue of Microorganisms (GCM) 10K type strain sequencing project: providing services to taxonomists for standard genome sequencing and annotation.</title>
        <authorList>
            <consortium name="The Broad Institute Genomics Platform"/>
            <consortium name="The Broad Institute Genome Sequencing Center for Infectious Disease"/>
            <person name="Wu L."/>
            <person name="Ma J."/>
        </authorList>
    </citation>
    <scope>NUCLEOTIDE SEQUENCE [LARGE SCALE GENOMIC DNA]</scope>
    <source>
        <strain evidence="10">CGMCC 1.16060</strain>
    </source>
</reference>
<dbReference type="InterPro" id="IPR003362">
    <property type="entry name" value="Bact_transf"/>
</dbReference>
<dbReference type="RefSeq" id="WP_163393911.1">
    <property type="nucleotide sequence ID" value="NZ_BMKP01000003.1"/>
</dbReference>
<keyword evidence="4 7" id="KW-0812">Transmembrane</keyword>
<evidence type="ECO:0000256" key="5">
    <source>
        <dbReference type="ARBA" id="ARBA00022989"/>
    </source>
</evidence>
<dbReference type="EMBL" id="BMKP01000003">
    <property type="protein sequence ID" value="GGF08549.1"/>
    <property type="molecule type" value="Genomic_DNA"/>
</dbReference>
<organism evidence="9 10">
    <name type="scientific">Flavobacterium limi</name>
    <dbReference type="NCBI Taxonomy" id="2045105"/>
    <lineage>
        <taxon>Bacteria</taxon>
        <taxon>Pseudomonadati</taxon>
        <taxon>Bacteroidota</taxon>
        <taxon>Flavobacteriia</taxon>
        <taxon>Flavobacteriales</taxon>
        <taxon>Flavobacteriaceae</taxon>
        <taxon>Flavobacterium</taxon>
    </lineage>
</organism>
<evidence type="ECO:0000256" key="4">
    <source>
        <dbReference type="ARBA" id="ARBA00022692"/>
    </source>
</evidence>
<keyword evidence="6 7" id="KW-0472">Membrane</keyword>
<dbReference type="InterPro" id="IPR017475">
    <property type="entry name" value="EPS_sugar_tfrase"/>
</dbReference>
<evidence type="ECO:0000256" key="1">
    <source>
        <dbReference type="ARBA" id="ARBA00004141"/>
    </source>
</evidence>
<dbReference type="PANTHER" id="PTHR30576">
    <property type="entry name" value="COLANIC BIOSYNTHESIS UDP-GLUCOSE LIPID CARRIER TRANSFERASE"/>
    <property type="match status" value="1"/>
</dbReference>
<evidence type="ECO:0000256" key="6">
    <source>
        <dbReference type="ARBA" id="ARBA00023136"/>
    </source>
</evidence>
<dbReference type="GO" id="GO:0016740">
    <property type="term" value="F:transferase activity"/>
    <property type="evidence" value="ECO:0007669"/>
    <property type="project" value="UniProtKB-KW"/>
</dbReference>
<evidence type="ECO:0000313" key="10">
    <source>
        <dbReference type="Proteomes" id="UP000655016"/>
    </source>
</evidence>
<name>A0ABQ1U219_9FLAO</name>
<accession>A0ABQ1U219</accession>
<dbReference type="Pfam" id="PF02397">
    <property type="entry name" value="Bac_transf"/>
    <property type="match status" value="1"/>
</dbReference>